<feature type="binding site" evidence="7">
    <location>
        <position position="294"/>
    </location>
    <ligand>
        <name>N(1)-(5-phospho-beta-D-ribosyl)glycinamide</name>
        <dbReference type="ChEBI" id="CHEBI:143788"/>
    </ligand>
</feature>
<dbReference type="InterPro" id="IPR005862">
    <property type="entry name" value="PurT"/>
</dbReference>
<keyword evidence="1 7" id="KW-0436">Ligase</keyword>
<dbReference type="Gene3D" id="3.30.1490.20">
    <property type="entry name" value="ATP-grasp fold, A domain"/>
    <property type="match status" value="1"/>
</dbReference>
<feature type="binding site" evidence="7">
    <location>
        <position position="163"/>
    </location>
    <ligand>
        <name>ATP</name>
        <dbReference type="ChEBI" id="CHEBI:30616"/>
    </ligand>
</feature>
<evidence type="ECO:0000256" key="5">
    <source>
        <dbReference type="ARBA" id="ARBA00022840"/>
    </source>
</evidence>
<dbReference type="NCBIfam" id="TIGR01142">
    <property type="entry name" value="purT"/>
    <property type="match status" value="1"/>
</dbReference>
<dbReference type="Pfam" id="PF22660">
    <property type="entry name" value="RS_preATP-grasp-like"/>
    <property type="match status" value="1"/>
</dbReference>
<comment type="subunit">
    <text evidence="7">Homodimer.</text>
</comment>
<dbReference type="InterPro" id="IPR016185">
    <property type="entry name" value="PreATP-grasp_dom_sf"/>
</dbReference>
<evidence type="ECO:0000256" key="1">
    <source>
        <dbReference type="ARBA" id="ARBA00022598"/>
    </source>
</evidence>
<comment type="catalytic activity">
    <reaction evidence="7">
        <text>N(1)-(5-phospho-beta-D-ribosyl)glycinamide + formate + ATP = N(2)-formyl-N(1)-(5-phospho-beta-D-ribosyl)glycinamide + ADP + phosphate + H(+)</text>
        <dbReference type="Rhea" id="RHEA:24829"/>
        <dbReference type="ChEBI" id="CHEBI:15378"/>
        <dbReference type="ChEBI" id="CHEBI:15740"/>
        <dbReference type="ChEBI" id="CHEBI:30616"/>
        <dbReference type="ChEBI" id="CHEBI:43474"/>
        <dbReference type="ChEBI" id="CHEBI:143788"/>
        <dbReference type="ChEBI" id="CHEBI:147286"/>
        <dbReference type="ChEBI" id="CHEBI:456216"/>
        <dbReference type="EC" id="6.3.1.21"/>
    </reaction>
</comment>
<dbReference type="InterPro" id="IPR011054">
    <property type="entry name" value="Rudment_hybrid_motif"/>
</dbReference>
<comment type="caution">
    <text evidence="9">The sequence shown here is derived from an EMBL/GenBank/DDBJ whole genome shotgun (WGS) entry which is preliminary data.</text>
</comment>
<accession>A0ABT9H2W9</accession>
<evidence type="ECO:0000256" key="6">
    <source>
        <dbReference type="ARBA" id="ARBA00022842"/>
    </source>
</evidence>
<keyword evidence="2 7" id="KW-0479">Metal-binding</keyword>
<dbReference type="Pfam" id="PF21244">
    <property type="entry name" value="PurT_C"/>
    <property type="match status" value="1"/>
</dbReference>
<evidence type="ECO:0000256" key="7">
    <source>
        <dbReference type="HAMAP-Rule" id="MF_01643"/>
    </source>
</evidence>
<feature type="binding site" evidence="7">
    <location>
        <begin position="203"/>
        <end position="206"/>
    </location>
    <ligand>
        <name>ATP</name>
        <dbReference type="ChEBI" id="CHEBI:30616"/>
    </ligand>
</feature>
<dbReference type="InterPro" id="IPR013815">
    <property type="entry name" value="ATP_grasp_subdomain_1"/>
</dbReference>
<comment type="pathway">
    <text evidence="7">Purine metabolism; IMP biosynthesis via de novo pathway; N(2)-formyl-N(1)-(5-phospho-D-ribosyl)glycinamide from N(1)-(5-phospho-D-ribosyl)glycinamide (formate route): step 1/1.</text>
</comment>
<feature type="binding site" evidence="7">
    <location>
        <position position="275"/>
    </location>
    <ligand>
        <name>Mg(2+)</name>
        <dbReference type="ChEBI" id="CHEBI:18420"/>
    </ligand>
</feature>
<reference evidence="9 10" key="1">
    <citation type="submission" date="2023-08" db="EMBL/GenBank/DDBJ databases">
        <authorList>
            <person name="Joshi A."/>
            <person name="Thite S."/>
        </authorList>
    </citation>
    <scope>NUCLEOTIDE SEQUENCE [LARGE SCALE GENOMIC DNA]</scope>
    <source>
        <strain evidence="9 10">AC40</strain>
    </source>
</reference>
<keyword evidence="3 7" id="KW-0547">Nucleotide-binding</keyword>
<dbReference type="PANTHER" id="PTHR43055:SF1">
    <property type="entry name" value="FORMATE-DEPENDENT PHOSPHORIBOSYLGLYCINAMIDE FORMYLTRANSFERASE"/>
    <property type="match status" value="1"/>
</dbReference>
<dbReference type="PROSITE" id="PS50975">
    <property type="entry name" value="ATP_GRASP"/>
    <property type="match status" value="1"/>
</dbReference>
<dbReference type="GO" id="GO:0016740">
    <property type="term" value="F:transferase activity"/>
    <property type="evidence" value="ECO:0007669"/>
    <property type="project" value="UniProtKB-KW"/>
</dbReference>
<organism evidence="9 10">
    <name type="scientific">Alkalimonas collagenimarina</name>
    <dbReference type="NCBI Taxonomy" id="400390"/>
    <lineage>
        <taxon>Bacteria</taxon>
        <taxon>Pseudomonadati</taxon>
        <taxon>Pseudomonadota</taxon>
        <taxon>Gammaproteobacteria</taxon>
        <taxon>Alkalimonas</taxon>
    </lineage>
</organism>
<dbReference type="SUPFAM" id="SSF52440">
    <property type="entry name" value="PreATP-grasp domain"/>
    <property type="match status" value="1"/>
</dbReference>
<dbReference type="EC" id="6.3.1.21" evidence="7"/>
<sequence length="402" mass="43027">MATGSTVKDIVIGTPGSASATKVVLLGCGELGKELCIELKRYGCEVIAVDRYPNAPAMQVADKAVVISMLNNAALRQLVIKEKPDFIVPELEAIATTELLELEQAGFTVVPSARAANLTMNREGIRRLAAEELQLPTSPFQFAQDEASFKAAVAAIGYPCVVKPIMSSSGKGQSVLRSDADLATAWQYAQEGGRAGKGRVIVEGFIDFDYEITLLTVQSVSGIQYCKPIGHRQEDGDYRESWQPQVMAPAALELAQRYAKQVVEALGGNGIFGVELFIKGDNVWFSEVSPRPHDTGLVTLISQQYSEFALHARAILGLPIPQIRQYSPAASAVLLVEGQSADISYQGLAQALAEPDTEVRLFGKPEVQGKRRMGVALALADTTEAAVTKAKASAACITTKLS</sequence>
<dbReference type="InterPro" id="IPR054350">
    <property type="entry name" value="PurT/PurK_preATP-grasp"/>
</dbReference>
<feature type="binding site" evidence="7">
    <location>
        <position position="364"/>
    </location>
    <ligand>
        <name>N(1)-(5-phospho-beta-D-ribosyl)glycinamide</name>
        <dbReference type="ChEBI" id="CHEBI:143788"/>
    </ligand>
</feature>
<protein>
    <recommendedName>
        <fullName evidence="7">Formate-dependent phosphoribosylglycinamide formyltransferase</fullName>
        <ecNumber evidence="7">6.3.1.21</ecNumber>
    </recommendedName>
    <alternativeName>
        <fullName evidence="7">5'-phosphoribosylglycinamide transformylase 2</fullName>
    </alternativeName>
    <alternativeName>
        <fullName evidence="7">Formate-dependent GAR transformylase</fullName>
    </alternativeName>
    <alternativeName>
        <fullName evidence="7">GAR transformylase 2</fullName>
        <shortName evidence="7">GART 2</shortName>
    </alternativeName>
    <alternativeName>
        <fullName evidence="7">Non-folate glycinamide ribonucleotide transformylase</fullName>
    </alternativeName>
    <alternativeName>
        <fullName evidence="7">Phosphoribosylglycinamide formyltransferase 2</fullName>
    </alternativeName>
</protein>
<gene>
    <name evidence="7 9" type="primary">purT</name>
    <name evidence="9" type="ORF">Q3O60_14570</name>
</gene>
<dbReference type="SUPFAM" id="SSF51246">
    <property type="entry name" value="Rudiment single hybrid motif"/>
    <property type="match status" value="1"/>
</dbReference>
<dbReference type="RefSeq" id="WP_305894676.1">
    <property type="nucleotide sequence ID" value="NZ_JAUZVZ010000024.1"/>
</dbReference>
<dbReference type="SUPFAM" id="SSF56059">
    <property type="entry name" value="Glutathione synthetase ATP-binding domain-like"/>
    <property type="match status" value="1"/>
</dbReference>
<evidence type="ECO:0000256" key="2">
    <source>
        <dbReference type="ARBA" id="ARBA00022723"/>
    </source>
</evidence>
<comment type="function">
    <text evidence="7">Involved in the de novo purine biosynthesis. Catalyzes the transfer of formate to 5-phospho-ribosyl-glycinamide (GAR), producing 5-phospho-ribosyl-N-formylglycinamide (FGAR). Formate is provided by PurU via hydrolysis of 10-formyl-tetrahydrofolate.</text>
</comment>
<name>A0ABT9H2W9_9GAMM</name>
<dbReference type="NCBIfam" id="NF006766">
    <property type="entry name" value="PRK09288.1"/>
    <property type="match status" value="1"/>
</dbReference>
<evidence type="ECO:0000256" key="3">
    <source>
        <dbReference type="ARBA" id="ARBA00022741"/>
    </source>
</evidence>
<dbReference type="InterPro" id="IPR003135">
    <property type="entry name" value="ATP-grasp_carboxylate-amine"/>
</dbReference>
<keyword evidence="5 7" id="KW-0067">ATP-binding</keyword>
<feature type="binding site" evidence="7">
    <location>
        <begin position="30"/>
        <end position="31"/>
    </location>
    <ligand>
        <name>N(1)-(5-phospho-beta-D-ribosyl)glycinamide</name>
        <dbReference type="ChEBI" id="CHEBI:143788"/>
    </ligand>
</feature>
<keyword evidence="4 7" id="KW-0658">Purine biosynthesis</keyword>
<keyword evidence="6 7" id="KW-0460">Magnesium</keyword>
<dbReference type="InterPro" id="IPR048740">
    <property type="entry name" value="PurT_C"/>
</dbReference>
<comment type="similarity">
    <text evidence="7">Belongs to the PurK/PurT family.</text>
</comment>
<dbReference type="Gene3D" id="3.30.470.20">
    <property type="entry name" value="ATP-grasp fold, B domain"/>
    <property type="match status" value="1"/>
</dbReference>
<dbReference type="PANTHER" id="PTHR43055">
    <property type="entry name" value="FORMATE-DEPENDENT PHOSPHORIBOSYLGLYCINAMIDE FORMYLTRANSFERASE"/>
    <property type="match status" value="1"/>
</dbReference>
<feature type="binding site" evidence="7">
    <location>
        <position position="211"/>
    </location>
    <ligand>
        <name>ATP</name>
        <dbReference type="ChEBI" id="CHEBI:30616"/>
    </ligand>
</feature>
<feature type="binding site" evidence="7">
    <location>
        <position position="122"/>
    </location>
    <ligand>
        <name>ATP</name>
        <dbReference type="ChEBI" id="CHEBI:30616"/>
    </ligand>
</feature>
<dbReference type="HAMAP" id="MF_01643">
    <property type="entry name" value="PurT"/>
    <property type="match status" value="1"/>
</dbReference>
<keyword evidence="10" id="KW-1185">Reference proteome</keyword>
<proteinExistence type="inferred from homology"/>
<evidence type="ECO:0000313" key="10">
    <source>
        <dbReference type="Proteomes" id="UP001231616"/>
    </source>
</evidence>
<evidence type="ECO:0000313" key="9">
    <source>
        <dbReference type="EMBL" id="MDP4537414.1"/>
    </source>
</evidence>
<feature type="binding site" evidence="7">
    <location>
        <begin position="371"/>
        <end position="372"/>
    </location>
    <ligand>
        <name>N(1)-(5-phospho-beta-D-ribosyl)glycinamide</name>
        <dbReference type="ChEBI" id="CHEBI:143788"/>
    </ligand>
</feature>
<evidence type="ECO:0000259" key="8">
    <source>
        <dbReference type="PROSITE" id="PS50975"/>
    </source>
</evidence>
<dbReference type="InterPro" id="IPR011761">
    <property type="entry name" value="ATP-grasp"/>
</dbReference>
<dbReference type="Proteomes" id="UP001231616">
    <property type="component" value="Unassembled WGS sequence"/>
</dbReference>
<keyword evidence="9" id="KW-0808">Transferase</keyword>
<dbReference type="Gene3D" id="3.40.50.20">
    <property type="match status" value="1"/>
</dbReference>
<feature type="binding site" evidence="7">
    <location>
        <position position="287"/>
    </location>
    <ligand>
        <name>Mg(2+)</name>
        <dbReference type="ChEBI" id="CHEBI:18420"/>
    </ligand>
</feature>
<feature type="domain" description="ATP-grasp" evidence="8">
    <location>
        <begin position="127"/>
        <end position="316"/>
    </location>
</feature>
<feature type="binding site" evidence="7">
    <location>
        <position position="90"/>
    </location>
    <ligand>
        <name>N(1)-(5-phospho-beta-D-ribosyl)glycinamide</name>
        <dbReference type="ChEBI" id="CHEBI:143788"/>
    </ligand>
</feature>
<feature type="binding site" evidence="7">
    <location>
        <begin position="168"/>
        <end position="173"/>
    </location>
    <ligand>
        <name>ATP</name>
        <dbReference type="ChEBI" id="CHEBI:30616"/>
    </ligand>
</feature>
<dbReference type="Pfam" id="PF02222">
    <property type="entry name" value="ATP-grasp"/>
    <property type="match status" value="1"/>
</dbReference>
<dbReference type="EMBL" id="JAUZVZ010000024">
    <property type="protein sequence ID" value="MDP4537414.1"/>
    <property type="molecule type" value="Genomic_DNA"/>
</dbReference>
<evidence type="ECO:0000256" key="4">
    <source>
        <dbReference type="ARBA" id="ARBA00022755"/>
    </source>
</evidence>